<evidence type="ECO:0000313" key="2">
    <source>
        <dbReference type="Proteomes" id="UP001596405"/>
    </source>
</evidence>
<dbReference type="EMBL" id="JBHSYQ010000004">
    <property type="protein sequence ID" value="MFC6998062.1"/>
    <property type="molecule type" value="Genomic_DNA"/>
</dbReference>
<evidence type="ECO:0000313" key="1">
    <source>
        <dbReference type="EMBL" id="MFC6998062.1"/>
    </source>
</evidence>
<accession>A0ABW2DJL8</accession>
<sequence length="46" mass="5672">MTHIQPEPYLVWYWFENSQQWALVNVLRKKQVASMRIKKPRQNEAK</sequence>
<protein>
    <submittedName>
        <fullName evidence="1">Uncharacterized protein</fullName>
    </submittedName>
</protein>
<comment type="caution">
    <text evidence="1">The sequence shown here is derived from an EMBL/GenBank/DDBJ whole genome shotgun (WGS) entry which is preliminary data.</text>
</comment>
<organism evidence="1 2">
    <name type="scientific">Rufibacter roseus</name>
    <dbReference type="NCBI Taxonomy" id="1567108"/>
    <lineage>
        <taxon>Bacteria</taxon>
        <taxon>Pseudomonadati</taxon>
        <taxon>Bacteroidota</taxon>
        <taxon>Cytophagia</taxon>
        <taxon>Cytophagales</taxon>
        <taxon>Hymenobacteraceae</taxon>
        <taxon>Rufibacter</taxon>
    </lineage>
</organism>
<name>A0ABW2DJL8_9BACT</name>
<keyword evidence="2" id="KW-1185">Reference proteome</keyword>
<proteinExistence type="predicted"/>
<gene>
    <name evidence="1" type="ORF">ACFQHR_10530</name>
</gene>
<reference evidence="2" key="1">
    <citation type="journal article" date="2019" name="Int. J. Syst. Evol. Microbiol.">
        <title>The Global Catalogue of Microorganisms (GCM) 10K type strain sequencing project: providing services to taxonomists for standard genome sequencing and annotation.</title>
        <authorList>
            <consortium name="The Broad Institute Genomics Platform"/>
            <consortium name="The Broad Institute Genome Sequencing Center for Infectious Disease"/>
            <person name="Wu L."/>
            <person name="Ma J."/>
        </authorList>
    </citation>
    <scope>NUCLEOTIDE SEQUENCE [LARGE SCALE GENOMIC DNA]</scope>
    <source>
        <strain evidence="2">CGMCC 4.7393</strain>
    </source>
</reference>
<dbReference type="RefSeq" id="WP_161486731.1">
    <property type="nucleotide sequence ID" value="NZ_JBHSYQ010000004.1"/>
</dbReference>
<dbReference type="Proteomes" id="UP001596405">
    <property type="component" value="Unassembled WGS sequence"/>
</dbReference>